<evidence type="ECO:0000256" key="2">
    <source>
        <dbReference type="SAM" id="MobiDB-lite"/>
    </source>
</evidence>
<dbReference type="KEGG" id="tnl:113495644"/>
<keyword evidence="3" id="KW-1185">Reference proteome</keyword>
<feature type="coiled-coil region" evidence="1">
    <location>
        <begin position="74"/>
        <end position="101"/>
    </location>
</feature>
<evidence type="ECO:0000256" key="1">
    <source>
        <dbReference type="SAM" id="Coils"/>
    </source>
</evidence>
<proteinExistence type="predicted"/>
<dbReference type="OrthoDB" id="7322177at2759"/>
<dbReference type="InParanoid" id="A0A7E5VPS5"/>
<feature type="region of interest" description="Disordered" evidence="2">
    <location>
        <begin position="1"/>
        <end position="21"/>
    </location>
</feature>
<reference evidence="4" key="1">
    <citation type="submission" date="2025-08" db="UniProtKB">
        <authorList>
            <consortium name="RefSeq"/>
        </authorList>
    </citation>
    <scope>IDENTIFICATION</scope>
</reference>
<evidence type="ECO:0000313" key="3">
    <source>
        <dbReference type="Proteomes" id="UP000322000"/>
    </source>
</evidence>
<feature type="compositionally biased region" description="Polar residues" evidence="2">
    <location>
        <begin position="1"/>
        <end position="14"/>
    </location>
</feature>
<dbReference type="Proteomes" id="UP000322000">
    <property type="component" value="Chromosome 7"/>
</dbReference>
<keyword evidence="1" id="KW-0175">Coiled coil</keyword>
<feature type="region of interest" description="Disordered" evidence="2">
    <location>
        <begin position="103"/>
        <end position="124"/>
    </location>
</feature>
<dbReference type="GeneID" id="113495644"/>
<dbReference type="RefSeq" id="XP_026730287.1">
    <property type="nucleotide sequence ID" value="XM_026874486.1"/>
</dbReference>
<evidence type="ECO:0000313" key="4">
    <source>
        <dbReference type="RefSeq" id="XP_026730287.1"/>
    </source>
</evidence>
<dbReference type="AlphaFoldDB" id="A0A7E5VPS5"/>
<feature type="region of interest" description="Disordered" evidence="2">
    <location>
        <begin position="199"/>
        <end position="222"/>
    </location>
</feature>
<protein>
    <submittedName>
        <fullName evidence="4">Uncharacterized protein LOC113495644</fullName>
    </submittedName>
</protein>
<sequence>MLSQQQTALSTDAMSTDEEKSKINKLLQGLEVPEVKLSERCSAIVKDFHQRFGNEVEAESREDKFENDFNENPYKVDKKLLEENEKKLKELLTEGKLAKKAHSESMLLSGADPKRPWRTNSSKEKLHRVDSELKRHMEKAAQLVVPLPEHEMQNLVQECRDEGRVAPSVGANRLRDTVEAARKNLPNFQYRNIENSTATTIMPRAHSCGSKGSTPKESPKLD</sequence>
<gene>
    <name evidence="4" type="primary">LOC113495644</name>
</gene>
<accession>A0A7E5VPS5</accession>
<name>A0A7E5VPS5_TRINI</name>
<organism evidence="3 4">
    <name type="scientific">Trichoplusia ni</name>
    <name type="common">Cabbage looper</name>
    <dbReference type="NCBI Taxonomy" id="7111"/>
    <lineage>
        <taxon>Eukaryota</taxon>
        <taxon>Metazoa</taxon>
        <taxon>Ecdysozoa</taxon>
        <taxon>Arthropoda</taxon>
        <taxon>Hexapoda</taxon>
        <taxon>Insecta</taxon>
        <taxon>Pterygota</taxon>
        <taxon>Neoptera</taxon>
        <taxon>Endopterygota</taxon>
        <taxon>Lepidoptera</taxon>
        <taxon>Glossata</taxon>
        <taxon>Ditrysia</taxon>
        <taxon>Noctuoidea</taxon>
        <taxon>Noctuidae</taxon>
        <taxon>Plusiinae</taxon>
        <taxon>Trichoplusia</taxon>
    </lineage>
</organism>